<dbReference type="AlphaFoldDB" id="A0A804MV67"/>
<dbReference type="PROSITE" id="PS00105">
    <property type="entry name" value="AA_TRANSFER_CLASS_1"/>
    <property type="match status" value="1"/>
</dbReference>
<evidence type="ECO:0000256" key="2">
    <source>
        <dbReference type="ARBA" id="ARBA00007441"/>
    </source>
</evidence>
<dbReference type="FunFam" id="3.90.1150.10:FF:000040">
    <property type="entry name" value="Tyrosine aminotransferase"/>
    <property type="match status" value="1"/>
</dbReference>
<comment type="similarity">
    <text evidence="2 4">Belongs to the class-I pyridoxal-phosphate-dependent aminotransferase family.</text>
</comment>
<dbReference type="InterPro" id="IPR015421">
    <property type="entry name" value="PyrdxlP-dep_Trfase_major"/>
</dbReference>
<dbReference type="Gene3D" id="3.90.1150.10">
    <property type="entry name" value="Aspartate Aminotransferase, domain 1"/>
    <property type="match status" value="1"/>
</dbReference>
<dbReference type="PIRSF" id="PIRSF000517">
    <property type="entry name" value="Tyr_transaminase"/>
    <property type="match status" value="1"/>
</dbReference>
<evidence type="ECO:0000313" key="7">
    <source>
        <dbReference type="EnsemblPlants" id="Zm00001eb113920_P002"/>
    </source>
</evidence>
<comment type="cofactor">
    <cofactor evidence="1 4 5">
        <name>pyridoxal 5'-phosphate</name>
        <dbReference type="ChEBI" id="CHEBI:597326"/>
    </cofactor>
</comment>
<keyword evidence="8" id="KW-1185">Reference proteome</keyword>
<dbReference type="GO" id="GO:0008483">
    <property type="term" value="F:transaminase activity"/>
    <property type="evidence" value="ECO:0007669"/>
    <property type="project" value="InterPro"/>
</dbReference>
<evidence type="ECO:0000256" key="5">
    <source>
        <dbReference type="PIRSR" id="PIRSR000517-1"/>
    </source>
</evidence>
<dbReference type="SUPFAM" id="SSF53383">
    <property type="entry name" value="PLP-dependent transferases"/>
    <property type="match status" value="1"/>
</dbReference>
<sequence length="419" mass="45211">MESSSASNEEVTAVPASWNFEPNETLLGLMALSVRGVLARIKAEMVAGGGGGRPVIPMGHGDPSAFPCFRTAPEAVDAVAGALQSGEYNSYSTCVGLEPARRSVARYLSRDLPYELSPDDVYLTNGGAQAIEIVCSALARPGANILLPRPGYKLYEARAVFSGMEARYFDLVPGEGWEVDTDSVRALADKNTVAVVIINPGNPCGNVYSYEHLAKVAETARKLGVFVVADEAYAHLTFGERRFVPMGVFGAVAPVITLGSISKRWLVPGWRLGWIATSDPSGVFQRTKGAVPNLLENTSEEFFRRNIRTLKESADMCWEKLKGVNGIACPSRPMGSMFVMVKLDLSCLQGIEDDMDFCCRLAKEESVVVLPGRVVGCEDWLRITFAIDPSSLEDGLDRLRSFCSRHSKPAAQGSAASVV</sequence>
<organism evidence="7 8">
    <name type="scientific">Zea mays</name>
    <name type="common">Maize</name>
    <dbReference type="NCBI Taxonomy" id="4577"/>
    <lineage>
        <taxon>Eukaryota</taxon>
        <taxon>Viridiplantae</taxon>
        <taxon>Streptophyta</taxon>
        <taxon>Embryophyta</taxon>
        <taxon>Tracheophyta</taxon>
        <taxon>Spermatophyta</taxon>
        <taxon>Magnoliopsida</taxon>
        <taxon>Liliopsida</taxon>
        <taxon>Poales</taxon>
        <taxon>Poaceae</taxon>
        <taxon>PACMAD clade</taxon>
        <taxon>Panicoideae</taxon>
        <taxon>Andropogonodae</taxon>
        <taxon>Andropogoneae</taxon>
        <taxon>Tripsacinae</taxon>
        <taxon>Zea</taxon>
    </lineage>
</organism>
<evidence type="ECO:0000256" key="4">
    <source>
        <dbReference type="PIRNR" id="PIRNR000517"/>
    </source>
</evidence>
<dbReference type="NCBIfam" id="TIGR01265">
    <property type="entry name" value="tyr_nico_aTase"/>
    <property type="match status" value="1"/>
</dbReference>
<reference evidence="7" key="3">
    <citation type="submission" date="2021-05" db="UniProtKB">
        <authorList>
            <consortium name="EnsemblPlants"/>
        </authorList>
    </citation>
    <scope>IDENTIFICATION</scope>
    <source>
        <strain evidence="7">cv. B73</strain>
    </source>
</reference>
<feature type="modified residue" description="N6-(pyridoxal phosphate)lysine" evidence="5">
    <location>
        <position position="263"/>
    </location>
</feature>
<reference evidence="8" key="1">
    <citation type="submission" date="2015-12" db="EMBL/GenBank/DDBJ databases">
        <title>Update maize B73 reference genome by single molecule sequencing technologies.</title>
        <authorList>
            <consortium name="Maize Genome Sequencing Project"/>
            <person name="Ware D."/>
        </authorList>
    </citation>
    <scope>NUCLEOTIDE SEQUENCE [LARGE SCALE GENOMIC DNA]</scope>
    <source>
        <strain evidence="8">cv. B73</strain>
    </source>
</reference>
<keyword evidence="9" id="KW-1267">Proteomics identification</keyword>
<name>A0A804MV67_MAIZE</name>
<dbReference type="InterPro" id="IPR005958">
    <property type="entry name" value="TyrNic_aminoTrfase"/>
</dbReference>
<evidence type="ECO:0000313" key="8">
    <source>
        <dbReference type="Proteomes" id="UP000007305"/>
    </source>
</evidence>
<dbReference type="EnsemblPlants" id="Zm00001eb113920_T002">
    <property type="protein sequence ID" value="Zm00001eb113920_P002"/>
    <property type="gene ID" value="Zm00001eb113920"/>
</dbReference>
<dbReference type="Proteomes" id="UP000007305">
    <property type="component" value="Chromosome 2"/>
</dbReference>
<dbReference type="InterPro" id="IPR015424">
    <property type="entry name" value="PyrdxlP-dep_Trfase"/>
</dbReference>
<dbReference type="InterPro" id="IPR015422">
    <property type="entry name" value="PyrdxlP-dep_Trfase_small"/>
</dbReference>
<dbReference type="CDD" id="cd00609">
    <property type="entry name" value="AAT_like"/>
    <property type="match status" value="1"/>
</dbReference>
<dbReference type="InterPro" id="IPR004838">
    <property type="entry name" value="NHTrfase_class1_PyrdxlP-BS"/>
</dbReference>
<dbReference type="OrthoDB" id="7042322at2759"/>
<evidence type="ECO:0007829" key="9">
    <source>
        <dbReference type="PeptideAtlas" id="A0A804MV67"/>
    </source>
</evidence>
<dbReference type="Gramene" id="Zm00001eb113920_T002">
    <property type="protein sequence ID" value="Zm00001eb113920_P002"/>
    <property type="gene ID" value="Zm00001eb113920"/>
</dbReference>
<dbReference type="PANTHER" id="PTHR45744:SF12">
    <property type="entry name" value="AMINOTRANSFERASE CLASS I_CLASSII DOMAIN-CONTAINING PROTEIN"/>
    <property type="match status" value="1"/>
</dbReference>
<evidence type="ECO:0000256" key="3">
    <source>
        <dbReference type="ARBA" id="ARBA00022898"/>
    </source>
</evidence>
<dbReference type="GO" id="GO:0006520">
    <property type="term" value="P:amino acid metabolic process"/>
    <property type="evidence" value="ECO:0007669"/>
    <property type="project" value="InterPro"/>
</dbReference>
<dbReference type="Gene3D" id="3.40.640.10">
    <property type="entry name" value="Type I PLP-dependent aspartate aminotransferase-like (Major domain)"/>
    <property type="match status" value="1"/>
</dbReference>
<protein>
    <recommendedName>
        <fullName evidence="6">Aminotransferase class I/classII large domain-containing protein</fullName>
    </recommendedName>
</protein>
<evidence type="ECO:0000259" key="6">
    <source>
        <dbReference type="Pfam" id="PF00155"/>
    </source>
</evidence>
<feature type="domain" description="Aminotransferase class I/classII large" evidence="6">
    <location>
        <begin position="55"/>
        <end position="399"/>
    </location>
</feature>
<accession>A0A804MV67</accession>
<keyword evidence="3 4" id="KW-0663">Pyridoxal phosphate</keyword>
<gene>
    <name evidence="7" type="primary">LOC100279999</name>
</gene>
<dbReference type="InterPro" id="IPR004839">
    <property type="entry name" value="Aminotransferase_I/II_large"/>
</dbReference>
<evidence type="ECO:0000256" key="1">
    <source>
        <dbReference type="ARBA" id="ARBA00001933"/>
    </source>
</evidence>
<reference evidence="7" key="2">
    <citation type="submission" date="2019-07" db="EMBL/GenBank/DDBJ databases">
        <authorList>
            <person name="Seetharam A."/>
            <person name="Woodhouse M."/>
            <person name="Cannon E."/>
        </authorList>
    </citation>
    <scope>NUCLEOTIDE SEQUENCE [LARGE SCALE GENOMIC DNA]</scope>
    <source>
        <strain evidence="7">cv. B73</strain>
    </source>
</reference>
<dbReference type="PANTHER" id="PTHR45744">
    <property type="entry name" value="TYROSINE AMINOTRANSFERASE"/>
    <property type="match status" value="1"/>
</dbReference>
<dbReference type="GO" id="GO:0030170">
    <property type="term" value="F:pyridoxal phosphate binding"/>
    <property type="evidence" value="ECO:0007669"/>
    <property type="project" value="InterPro"/>
</dbReference>
<dbReference type="Pfam" id="PF00155">
    <property type="entry name" value="Aminotran_1_2"/>
    <property type="match status" value="1"/>
</dbReference>
<proteinExistence type="evidence at protein level"/>